<dbReference type="InterPro" id="IPR004107">
    <property type="entry name" value="Integrase_SAM-like_N"/>
</dbReference>
<reference evidence="7" key="1">
    <citation type="submission" date="2011-02" db="EMBL/GenBank/DDBJ databases">
        <authorList>
            <person name="Muzny D."/>
            <person name="Qin X."/>
            <person name="Deng J."/>
            <person name="Jiang H."/>
            <person name="Liu Y."/>
            <person name="Qu J."/>
            <person name="Song X.-Z."/>
            <person name="Zhang L."/>
            <person name="Thornton R."/>
            <person name="Coyle M."/>
            <person name="Francisco L."/>
            <person name="Jackson L."/>
            <person name="Javaid M."/>
            <person name="Korchina V."/>
            <person name="Kovar C."/>
            <person name="Mata R."/>
            <person name="Mathew T."/>
            <person name="Ngo R."/>
            <person name="Nguyen L."/>
            <person name="Nguyen N."/>
            <person name="Okwuonu G."/>
            <person name="Ongeri F."/>
            <person name="Pham C."/>
            <person name="Simmons D."/>
            <person name="Wilczek-Boney K."/>
            <person name="Hale W."/>
            <person name="Jakkamsetti A."/>
            <person name="Pham P."/>
            <person name="Ruth R."/>
            <person name="San Lucas F."/>
            <person name="Warren J."/>
            <person name="Zhang J."/>
            <person name="Zhao Z."/>
            <person name="Zhou C."/>
            <person name="Zhu D."/>
            <person name="Lee S."/>
            <person name="Bess C."/>
            <person name="Blankenburg K."/>
            <person name="Forbes L."/>
            <person name="Fu Q."/>
            <person name="Gubbala S."/>
            <person name="Hirani K."/>
            <person name="Jayaseelan J.C."/>
            <person name="Lara F."/>
            <person name="Munidasa M."/>
            <person name="Palculict T."/>
            <person name="Patil S."/>
            <person name="Pu L.-L."/>
            <person name="Saada N."/>
            <person name="Tang L."/>
            <person name="Weissenberger G."/>
            <person name="Zhu Y."/>
            <person name="Hemphill L."/>
            <person name="Shang Y."/>
            <person name="Youmans B."/>
            <person name="Ayvaz T."/>
            <person name="Ross M."/>
            <person name="Santibanez J."/>
            <person name="Aqrawi P."/>
            <person name="Gross S."/>
            <person name="Joshi V."/>
            <person name="Fowler G."/>
            <person name="Nazareth L."/>
            <person name="Reid J."/>
            <person name="Worley K."/>
            <person name="Petrosino J."/>
            <person name="Highlander S."/>
            <person name="Gibbs R."/>
        </authorList>
    </citation>
    <scope>NUCLEOTIDE SEQUENCE [LARGE SCALE GENOMIC DNA]</scope>
    <source>
        <strain evidence="7">ATCC BAA-1200</strain>
    </source>
</reference>
<dbReference type="InterPro" id="IPR013762">
    <property type="entry name" value="Integrase-like_cat_sf"/>
</dbReference>
<dbReference type="HOGENOM" id="CLU_027562_9_0_4"/>
<accession>F2B8I1</accession>
<dbReference type="PANTHER" id="PTHR30349">
    <property type="entry name" value="PHAGE INTEGRASE-RELATED"/>
    <property type="match status" value="1"/>
</dbReference>
<dbReference type="Gene3D" id="1.10.443.10">
    <property type="entry name" value="Intergrase catalytic core"/>
    <property type="match status" value="1"/>
</dbReference>
<dbReference type="EMBL" id="AFAY01000002">
    <property type="protein sequence ID" value="EGF12276.1"/>
    <property type="molecule type" value="Genomic_DNA"/>
</dbReference>
<keyword evidence="3" id="KW-0233">DNA recombination</keyword>
<dbReference type="GO" id="GO:0015074">
    <property type="term" value="P:DNA integration"/>
    <property type="evidence" value="ECO:0007669"/>
    <property type="project" value="UniProtKB-KW"/>
</dbReference>
<dbReference type="Gene3D" id="1.10.150.130">
    <property type="match status" value="1"/>
</dbReference>
<dbReference type="PANTHER" id="PTHR30349:SF90">
    <property type="entry name" value="TYROSINE RECOMBINASE XERD"/>
    <property type="match status" value="1"/>
</dbReference>
<evidence type="ECO:0000256" key="2">
    <source>
        <dbReference type="ARBA" id="ARBA00023125"/>
    </source>
</evidence>
<evidence type="ECO:0000256" key="1">
    <source>
        <dbReference type="ARBA" id="ARBA00022908"/>
    </source>
</evidence>
<sequence length="314" mass="36442">MLKSNISKQLHQHINGFLDHCRSRCFSEGTIEGYRSNLRQFVSRLGDYAAKHKVADFQTACTEIVMMETITMKQADNPELKATTIRRYICAWRSFIAYLVKANVLDLSYDRFRFDLPKLPETLPKSVDMSVLDKLLDNPQCLPKQPHWMYLRNLCIFELMTYSGLRISEVSNLLMTDVYFAERQIRVIGKGQRTRLVPITDTVAKRIRAYLKERSASAVNIRTNHLFVGRGGKMLRPCSIRLSLHKMVAARLGEEMHITPHSLRHSCATHFVRETHNLRFVQILLGHKSIATTQIYTHLDNGFVQEMFHQHHSR</sequence>
<dbReference type="GO" id="GO:0003677">
    <property type="term" value="F:DNA binding"/>
    <property type="evidence" value="ECO:0007669"/>
    <property type="project" value="UniProtKB-UniRule"/>
</dbReference>
<dbReference type="GO" id="GO:0006310">
    <property type="term" value="P:DNA recombination"/>
    <property type="evidence" value="ECO:0007669"/>
    <property type="project" value="UniProtKB-KW"/>
</dbReference>
<keyword evidence="2 4" id="KW-0238">DNA-binding</keyword>
<proteinExistence type="predicted"/>
<dbReference type="PROSITE" id="PS51900">
    <property type="entry name" value="CB"/>
    <property type="match status" value="1"/>
</dbReference>
<protein>
    <submittedName>
        <fullName evidence="7">Site-specific recombinase XerC</fullName>
    </submittedName>
</protein>
<evidence type="ECO:0000256" key="4">
    <source>
        <dbReference type="PROSITE-ProRule" id="PRU01248"/>
    </source>
</evidence>
<evidence type="ECO:0000313" key="7">
    <source>
        <dbReference type="EMBL" id="EGF12276.1"/>
    </source>
</evidence>
<evidence type="ECO:0000259" key="5">
    <source>
        <dbReference type="PROSITE" id="PS51898"/>
    </source>
</evidence>
<dbReference type="InterPro" id="IPR044068">
    <property type="entry name" value="CB"/>
</dbReference>
<dbReference type="Proteomes" id="UP000004105">
    <property type="component" value="Unassembled WGS sequence"/>
</dbReference>
<evidence type="ECO:0000259" key="6">
    <source>
        <dbReference type="PROSITE" id="PS51900"/>
    </source>
</evidence>
<name>F2B8I1_9NEIS</name>
<organism evidence="7 8">
    <name type="scientific">Neisseria bacilliformis ATCC BAA-1200</name>
    <dbReference type="NCBI Taxonomy" id="888742"/>
    <lineage>
        <taxon>Bacteria</taxon>
        <taxon>Pseudomonadati</taxon>
        <taxon>Pseudomonadota</taxon>
        <taxon>Betaproteobacteria</taxon>
        <taxon>Neisseriales</taxon>
        <taxon>Neisseriaceae</taxon>
        <taxon>Neisseria</taxon>
    </lineage>
</organism>
<dbReference type="Pfam" id="PF02899">
    <property type="entry name" value="Phage_int_SAM_1"/>
    <property type="match status" value="1"/>
</dbReference>
<comment type="caution">
    <text evidence="7">The sequence shown here is derived from an EMBL/GenBank/DDBJ whole genome shotgun (WGS) entry which is preliminary data.</text>
</comment>
<evidence type="ECO:0000256" key="3">
    <source>
        <dbReference type="ARBA" id="ARBA00023172"/>
    </source>
</evidence>
<feature type="domain" description="Tyr recombinase" evidence="5">
    <location>
        <begin position="122"/>
        <end position="309"/>
    </location>
</feature>
<dbReference type="InterPro" id="IPR011010">
    <property type="entry name" value="DNA_brk_join_enz"/>
</dbReference>
<dbReference type="AlphaFoldDB" id="F2B8I1"/>
<dbReference type="InterPro" id="IPR050090">
    <property type="entry name" value="Tyrosine_recombinase_XerCD"/>
</dbReference>
<dbReference type="RefSeq" id="WP_007341080.1">
    <property type="nucleotide sequence ID" value="NZ_GL878494.1"/>
</dbReference>
<evidence type="ECO:0000313" key="8">
    <source>
        <dbReference type="Proteomes" id="UP000004105"/>
    </source>
</evidence>
<dbReference type="OrthoDB" id="5415821at2"/>
<dbReference type="Pfam" id="PF00589">
    <property type="entry name" value="Phage_integrase"/>
    <property type="match status" value="1"/>
</dbReference>
<dbReference type="PROSITE" id="PS51898">
    <property type="entry name" value="TYR_RECOMBINASE"/>
    <property type="match status" value="1"/>
</dbReference>
<keyword evidence="1" id="KW-0229">DNA integration</keyword>
<dbReference type="InterPro" id="IPR002104">
    <property type="entry name" value="Integrase_catalytic"/>
</dbReference>
<keyword evidence="8" id="KW-1185">Reference proteome</keyword>
<feature type="domain" description="Core-binding (CB)" evidence="6">
    <location>
        <begin position="8"/>
        <end position="100"/>
    </location>
</feature>
<dbReference type="InterPro" id="IPR010998">
    <property type="entry name" value="Integrase_recombinase_N"/>
</dbReference>
<gene>
    <name evidence="7" type="ORF">HMPREF9123_0065</name>
</gene>
<dbReference type="SUPFAM" id="SSF56349">
    <property type="entry name" value="DNA breaking-rejoining enzymes"/>
    <property type="match status" value="1"/>
</dbReference>